<dbReference type="RefSeq" id="WP_379711108.1">
    <property type="nucleotide sequence ID" value="NZ_JBHSCZ010000005.1"/>
</dbReference>
<dbReference type="PANTHER" id="PTHR33608:SF3">
    <property type="entry name" value="SLR2013 PROTEIN"/>
    <property type="match status" value="1"/>
</dbReference>
<accession>A0ABV8QX84</accession>
<feature type="transmembrane region" description="Helical" evidence="1">
    <location>
        <begin position="12"/>
        <end position="34"/>
    </location>
</feature>
<keyword evidence="4" id="KW-1185">Reference proteome</keyword>
<dbReference type="EMBL" id="JBHSCZ010000005">
    <property type="protein sequence ID" value="MFC4263938.1"/>
    <property type="molecule type" value="Genomic_DNA"/>
</dbReference>
<name>A0ABV8QX84_9BACT</name>
<keyword evidence="1" id="KW-0812">Transmembrane</keyword>
<sequence length="446" mass="51151">MSLYKKYIGNLFVTLRFYVALSACALLYVVAYFVPALFVISNIALTIILLLVATDYIVVFLLFKDPHVTRQVNDRLSNGDTHTVSIGIFNKMPFVIQLQIIDELPQQFQERNFLMQQTLGAKERGTLQYQIKPLQRGVYQFGNIILFIQSQLGFVERKTLVDAAINVKVYPSFTNLGKHGLISQTTISEHGSKVMRKIGQSMEFEQIKEYVMGDDIRTINWKATARKGGIMVNNYTDEKSQQVYCIIDKGRLMKMPFEGMTLLDYAINATLALTNTCLQKQDKIGFISFSNKMGSVVAADRKPIQRENIMQVLYKENTDFMESDFEMLYMQVRSKIKQRSLLILYTNFESLNGLKRQLNYLRSIAKHHLLLVVFFENTALTALSQAKAFNIEDVYVKTIAEKLAYEKRMVVKELQQYGITSIISSPQNLTINSINKYLDLKAKQVL</sequence>
<comment type="caution">
    <text evidence="3">The sequence shown here is derived from an EMBL/GenBank/DDBJ whole genome shotgun (WGS) entry which is preliminary data.</text>
</comment>
<evidence type="ECO:0000256" key="1">
    <source>
        <dbReference type="SAM" id="Phobius"/>
    </source>
</evidence>
<proteinExistence type="predicted"/>
<evidence type="ECO:0000259" key="2">
    <source>
        <dbReference type="Pfam" id="PF01882"/>
    </source>
</evidence>
<reference evidence="4" key="1">
    <citation type="journal article" date="2019" name="Int. J. Syst. Evol. Microbiol.">
        <title>The Global Catalogue of Microorganisms (GCM) 10K type strain sequencing project: providing services to taxonomists for standard genome sequencing and annotation.</title>
        <authorList>
            <consortium name="The Broad Institute Genomics Platform"/>
            <consortium name="The Broad Institute Genome Sequencing Center for Infectious Disease"/>
            <person name="Wu L."/>
            <person name="Ma J."/>
        </authorList>
    </citation>
    <scope>NUCLEOTIDE SEQUENCE [LARGE SCALE GENOMIC DNA]</scope>
    <source>
        <strain evidence="4">CECT 8289</strain>
    </source>
</reference>
<protein>
    <submittedName>
        <fullName evidence="3">DUF58 domain-containing protein</fullName>
    </submittedName>
</protein>
<feature type="domain" description="DUF58" evidence="2">
    <location>
        <begin position="207"/>
        <end position="372"/>
    </location>
</feature>
<evidence type="ECO:0000313" key="3">
    <source>
        <dbReference type="EMBL" id="MFC4263938.1"/>
    </source>
</evidence>
<dbReference type="Proteomes" id="UP001595907">
    <property type="component" value="Unassembled WGS sequence"/>
</dbReference>
<dbReference type="PANTHER" id="PTHR33608">
    <property type="entry name" value="BLL2464 PROTEIN"/>
    <property type="match status" value="1"/>
</dbReference>
<feature type="transmembrane region" description="Helical" evidence="1">
    <location>
        <begin position="40"/>
        <end position="63"/>
    </location>
</feature>
<dbReference type="Pfam" id="PF01882">
    <property type="entry name" value="DUF58"/>
    <property type="match status" value="1"/>
</dbReference>
<dbReference type="InterPro" id="IPR002881">
    <property type="entry name" value="DUF58"/>
</dbReference>
<keyword evidence="1" id="KW-1133">Transmembrane helix</keyword>
<evidence type="ECO:0000313" key="4">
    <source>
        <dbReference type="Proteomes" id="UP001595907"/>
    </source>
</evidence>
<gene>
    <name evidence="3" type="ORF">ACFOWM_13675</name>
</gene>
<organism evidence="3 4">
    <name type="scientific">Ferruginibacter yonginensis</name>
    <dbReference type="NCBI Taxonomy" id="1310416"/>
    <lineage>
        <taxon>Bacteria</taxon>
        <taxon>Pseudomonadati</taxon>
        <taxon>Bacteroidota</taxon>
        <taxon>Chitinophagia</taxon>
        <taxon>Chitinophagales</taxon>
        <taxon>Chitinophagaceae</taxon>
        <taxon>Ferruginibacter</taxon>
    </lineage>
</organism>
<keyword evidence="1" id="KW-0472">Membrane</keyword>